<dbReference type="InterPro" id="IPR036640">
    <property type="entry name" value="ABC1_TM_sf"/>
</dbReference>
<dbReference type="GO" id="GO:0005524">
    <property type="term" value="F:ATP binding"/>
    <property type="evidence" value="ECO:0007669"/>
    <property type="project" value="UniProtKB-KW"/>
</dbReference>
<organism evidence="11 12">
    <name type="scientific">Phaeovulum vinaykumarii</name>
    <dbReference type="NCBI Taxonomy" id="407234"/>
    <lineage>
        <taxon>Bacteria</taxon>
        <taxon>Pseudomonadati</taxon>
        <taxon>Pseudomonadota</taxon>
        <taxon>Alphaproteobacteria</taxon>
        <taxon>Rhodobacterales</taxon>
        <taxon>Paracoccaceae</taxon>
        <taxon>Phaeovulum</taxon>
    </lineage>
</organism>
<dbReference type="GO" id="GO:0005886">
    <property type="term" value="C:plasma membrane"/>
    <property type="evidence" value="ECO:0007669"/>
    <property type="project" value="UniProtKB-SubCell"/>
</dbReference>
<feature type="domain" description="ABC transporter" evidence="9">
    <location>
        <begin position="517"/>
        <end position="752"/>
    </location>
</feature>
<evidence type="ECO:0000313" key="11">
    <source>
        <dbReference type="EMBL" id="SIS67176.1"/>
    </source>
</evidence>
<dbReference type="Pfam" id="PF00664">
    <property type="entry name" value="ABC_membrane"/>
    <property type="match status" value="1"/>
</dbReference>
<dbReference type="GO" id="GO:0016887">
    <property type="term" value="F:ATP hydrolysis activity"/>
    <property type="evidence" value="ECO:0007669"/>
    <property type="project" value="InterPro"/>
</dbReference>
<keyword evidence="12" id="KW-1185">Reference proteome</keyword>
<feature type="transmembrane region" description="Helical" evidence="8">
    <location>
        <begin position="340"/>
        <end position="358"/>
    </location>
</feature>
<keyword evidence="2 8" id="KW-0812">Transmembrane</keyword>
<evidence type="ECO:0000256" key="3">
    <source>
        <dbReference type="ARBA" id="ARBA00022741"/>
    </source>
</evidence>
<comment type="subcellular location">
    <subcellularLocation>
        <location evidence="1">Cell membrane</location>
        <topology evidence="1">Multi-pass membrane protein</topology>
    </subcellularLocation>
</comment>
<dbReference type="PROSITE" id="PS50893">
    <property type="entry name" value="ABC_TRANSPORTER_2"/>
    <property type="match status" value="1"/>
</dbReference>
<dbReference type="SMART" id="SM00382">
    <property type="entry name" value="AAA"/>
    <property type="match status" value="1"/>
</dbReference>
<dbReference type="InterPro" id="IPR027417">
    <property type="entry name" value="P-loop_NTPase"/>
</dbReference>
<sequence length="760" mass="82071">MSTDRIIAFDINAAQVSGAAGGRPMSRPARAGDAPRPADPGRARARAELASAYAAVLGAELPATDILEQMLRAVGEAAALTGGGAAGEVRPEHVAAILRVAGMSTEIEDVGRPAPGHWPALAVMTSGQMVLVLRQDRESVFIHDRSCPDNTTEVPIPEFEAYFSGRIVRAHSTLRQIEERHRLSETREHWFWGAFRAQRRAFVEVAAGSLVANVLAVAVALFSLQVYDRVIPHQSEATLWVLALGAFLAIALEMALKLARSGLMDLAGRRIELNVQTLLMDRLLGMKAAPGQRAPSQLFSAMREFGSVREFFTASTIGTLADIPFIFVFLALVASIGGNLVWVLAAGAVLMVVPGFLFQKRMVALTQSTQGAQARASRLLHEAIYEHETLATQRGQERVRRIWEELTTLSAAKSSEQRKLAAILTNWAQAVQQATYIVAVVVGAYKVFAGEFTVGSIIAIGILTSRTLAPLTQLSATLARWTNVRAALDGLDAIAAADQVHDEDRRYLRAERIGGSYELRNIEFRYDPEAAATLDIPGIAIPAGQRVAVLGANGSGKSTLLKLLAGIYEPEAGRVLLDGVDMGQLHPRDLRRSVGYLGQDVRLFSGSLRDNLDLTQLERDDRRLFAAIDFAGLGPFLRNHPRGLDLEIRDGGEGLSVGQRQSIGWARLWLQDPSVVILDEPTAALDTTLETTLVSRLDDWLKGRTAVIATHRVPILSLTSRTLILQAGRVAVDGPREAVLAHLSRPRAPSAAPAPSAAAQ</sequence>
<evidence type="ECO:0000256" key="2">
    <source>
        <dbReference type="ARBA" id="ARBA00022692"/>
    </source>
</evidence>
<keyword evidence="6 8" id="KW-0472">Membrane</keyword>
<proteinExistence type="predicted"/>
<dbReference type="EMBL" id="FTOM01000002">
    <property type="protein sequence ID" value="SIS67176.1"/>
    <property type="molecule type" value="Genomic_DNA"/>
</dbReference>
<dbReference type="InterPro" id="IPR003439">
    <property type="entry name" value="ABC_transporter-like_ATP-bd"/>
</dbReference>
<feature type="region of interest" description="Disordered" evidence="7">
    <location>
        <begin position="18"/>
        <end position="43"/>
    </location>
</feature>
<evidence type="ECO:0000256" key="8">
    <source>
        <dbReference type="SAM" id="Phobius"/>
    </source>
</evidence>
<dbReference type="Proteomes" id="UP000186098">
    <property type="component" value="Unassembled WGS sequence"/>
</dbReference>
<dbReference type="InterPro" id="IPR039421">
    <property type="entry name" value="Type_1_exporter"/>
</dbReference>
<dbReference type="Pfam" id="PF00005">
    <property type="entry name" value="ABC_tran"/>
    <property type="match status" value="1"/>
</dbReference>
<dbReference type="Gene3D" id="3.40.50.300">
    <property type="entry name" value="P-loop containing nucleotide triphosphate hydrolases"/>
    <property type="match status" value="1"/>
</dbReference>
<dbReference type="PANTHER" id="PTHR43394">
    <property type="entry name" value="ATP-DEPENDENT PERMEASE MDL1, MITOCHONDRIAL"/>
    <property type="match status" value="1"/>
</dbReference>
<keyword evidence="5 8" id="KW-1133">Transmembrane helix</keyword>
<evidence type="ECO:0000256" key="5">
    <source>
        <dbReference type="ARBA" id="ARBA00022989"/>
    </source>
</evidence>
<accession>A0A1N7L090</accession>
<feature type="transmembrane region" description="Helical" evidence="8">
    <location>
        <begin position="239"/>
        <end position="259"/>
    </location>
</feature>
<evidence type="ECO:0000256" key="7">
    <source>
        <dbReference type="SAM" id="MobiDB-lite"/>
    </source>
</evidence>
<dbReference type="InterPro" id="IPR003593">
    <property type="entry name" value="AAA+_ATPase"/>
</dbReference>
<dbReference type="AlphaFoldDB" id="A0A1N7L090"/>
<evidence type="ECO:0000259" key="10">
    <source>
        <dbReference type="PROSITE" id="PS50929"/>
    </source>
</evidence>
<keyword evidence="3" id="KW-0547">Nucleotide-binding</keyword>
<dbReference type="PANTHER" id="PTHR43394:SF1">
    <property type="entry name" value="ATP-BINDING CASSETTE SUB-FAMILY B MEMBER 10, MITOCHONDRIAL"/>
    <property type="match status" value="1"/>
</dbReference>
<feature type="transmembrane region" description="Helical" evidence="8">
    <location>
        <begin position="205"/>
        <end position="227"/>
    </location>
</feature>
<dbReference type="SUPFAM" id="SSF52540">
    <property type="entry name" value="P-loop containing nucleoside triphosphate hydrolases"/>
    <property type="match status" value="1"/>
</dbReference>
<evidence type="ECO:0000256" key="1">
    <source>
        <dbReference type="ARBA" id="ARBA00004651"/>
    </source>
</evidence>
<evidence type="ECO:0000256" key="4">
    <source>
        <dbReference type="ARBA" id="ARBA00022840"/>
    </source>
</evidence>
<feature type="transmembrane region" description="Helical" evidence="8">
    <location>
        <begin position="311"/>
        <end position="334"/>
    </location>
</feature>
<dbReference type="PROSITE" id="PS50929">
    <property type="entry name" value="ABC_TM1F"/>
    <property type="match status" value="1"/>
</dbReference>
<feature type="domain" description="ABC transmembrane type-1" evidence="10">
    <location>
        <begin position="205"/>
        <end position="483"/>
    </location>
</feature>
<dbReference type="Gene3D" id="1.20.1560.10">
    <property type="entry name" value="ABC transporter type 1, transmembrane domain"/>
    <property type="match status" value="1"/>
</dbReference>
<reference evidence="12" key="1">
    <citation type="submission" date="2017-01" db="EMBL/GenBank/DDBJ databases">
        <authorList>
            <person name="Varghese N."/>
            <person name="Submissions S."/>
        </authorList>
    </citation>
    <scope>NUCLEOTIDE SEQUENCE [LARGE SCALE GENOMIC DNA]</scope>
    <source>
        <strain evidence="12">DSM 18714</strain>
    </source>
</reference>
<evidence type="ECO:0000256" key="6">
    <source>
        <dbReference type="ARBA" id="ARBA00023136"/>
    </source>
</evidence>
<name>A0A1N7L090_9RHOB</name>
<dbReference type="InterPro" id="IPR011527">
    <property type="entry name" value="ABC1_TM_dom"/>
</dbReference>
<dbReference type="STRING" id="407234.SAMN05421795_102370"/>
<protein>
    <submittedName>
        <fullName evidence="11">ATP-binding cassette, subfamily C, LapB</fullName>
    </submittedName>
</protein>
<gene>
    <name evidence="11" type="ORF">SAMN05421795_102370</name>
</gene>
<dbReference type="SUPFAM" id="SSF90123">
    <property type="entry name" value="ABC transporter transmembrane region"/>
    <property type="match status" value="1"/>
</dbReference>
<evidence type="ECO:0000259" key="9">
    <source>
        <dbReference type="PROSITE" id="PS50893"/>
    </source>
</evidence>
<evidence type="ECO:0000313" key="12">
    <source>
        <dbReference type="Proteomes" id="UP000186098"/>
    </source>
</evidence>
<dbReference type="GO" id="GO:0015421">
    <property type="term" value="F:ABC-type oligopeptide transporter activity"/>
    <property type="evidence" value="ECO:0007669"/>
    <property type="project" value="TreeGrafter"/>
</dbReference>
<keyword evidence="4 11" id="KW-0067">ATP-binding</keyword>